<dbReference type="GO" id="GO:0046872">
    <property type="term" value="F:metal ion binding"/>
    <property type="evidence" value="ECO:0007669"/>
    <property type="project" value="UniProtKB-KW"/>
</dbReference>
<evidence type="ECO:0000313" key="7">
    <source>
        <dbReference type="Proteomes" id="UP000009234"/>
    </source>
</evidence>
<keyword evidence="1" id="KW-0004">4Fe-4S</keyword>
<dbReference type="Proteomes" id="UP000009234">
    <property type="component" value="Chromosome"/>
</dbReference>
<sequence length="685" mass="74945">MARRKKWYWVLLSLSATLLVTGLVWLFGPDCSSANNTVTPLKNSEIKDAYEVVVVGGDPEGVAAALASARNGKKTLLVDTRSALGGLMTEGWLNSLDMNYGPGRVILNKGIFQEFFDQIEGDSFDVITAANVFHQMVNNEANLDVLMSAQAIYPVVNGQVKPLVFPGQSAAVDQVAARSQGMPQDLLDIAAKQKEEKQKESSGEEVEEVQPSGQQIVTGVAVELEGGKTQNIAAGRVIDATQDADLAVAAGVPYTYGQEDYGRGDKLMAVTLVFKLDGISKADWLKMMLALNTDKEPHSGANFVSAWGFGTLMKGYQSKVPEVAMRGLNVGRQNDGTVLINALQIFSIDGLKLADRQRARELAQRELPHIVEYLNQHVPGFGSAFLATTAPELYVRETRHIQGLYRLTVDDVLENRDFSDRIAFGSYPIDIQATDAAFKGNVIGVPIQYAIPFRCIVPQRVENLLVVGRSASFDSLPHGSARVIPVGMATGQAAGTAAAVSLDTNSTFQAMANNTYLVGQLQQRLINQGVTLKPINLPAPKETGHWAYEGLKFMRSYGMAAGGYNNDYHLDTKMPEAQFINGLNWMTKLTGVTVKERPILYAEGNDLTLEDVCYMMARYLGQQLTKEQAVQYFDQVGFWDPQLREKIEQNNRVVTVGAGYMLLQDFTQWLAENPGGELSDGELLH</sequence>
<reference evidence="7" key="1">
    <citation type="submission" date="2011-05" db="EMBL/GenBank/DDBJ databases">
        <title>Complete sequence of Desulfotomaculum ruminis DSM 2154.</title>
        <authorList>
            <person name="Lucas S."/>
            <person name="Copeland A."/>
            <person name="Lapidus A."/>
            <person name="Cheng J.-F."/>
            <person name="Goodwin L."/>
            <person name="Pitluck S."/>
            <person name="Lu M."/>
            <person name="Detter J.C."/>
            <person name="Han C."/>
            <person name="Tapia R."/>
            <person name="Land M."/>
            <person name="Hauser L."/>
            <person name="Kyrpides N."/>
            <person name="Ivanova N."/>
            <person name="Mikhailova N."/>
            <person name="Pagani I."/>
            <person name="Stams A.J.M."/>
            <person name="Plugge C.M."/>
            <person name="Muyzer G."/>
            <person name="Kuever J."/>
            <person name="Parshina S.N."/>
            <person name="Ivanova A.E."/>
            <person name="Nazina T.N."/>
            <person name="Brambilla E."/>
            <person name="Spring S."/>
            <person name="Klenk H.-P."/>
            <person name="Woyke T."/>
        </authorList>
    </citation>
    <scope>NUCLEOTIDE SEQUENCE [LARGE SCALE GENOMIC DNA]</scope>
    <source>
        <strain evidence="7">ATCC 23193 / DSM 2154 / NCIB 8452 / DL</strain>
    </source>
</reference>
<evidence type="ECO:0000256" key="5">
    <source>
        <dbReference type="ARBA" id="ARBA00023014"/>
    </source>
</evidence>
<dbReference type="PANTHER" id="PTHR43498">
    <property type="entry name" value="FERREDOXIN:COB-COM HETERODISULFIDE REDUCTASE SUBUNIT A"/>
    <property type="match status" value="1"/>
</dbReference>
<proteinExistence type="predicted"/>
<evidence type="ECO:0000256" key="3">
    <source>
        <dbReference type="ARBA" id="ARBA00023002"/>
    </source>
</evidence>
<accession>F6DNG6</accession>
<dbReference type="KEGG" id="dru:Desru_3655"/>
<dbReference type="InterPro" id="IPR039650">
    <property type="entry name" value="HdrA-like"/>
</dbReference>
<dbReference type="GO" id="GO:0016491">
    <property type="term" value="F:oxidoreductase activity"/>
    <property type="evidence" value="ECO:0007669"/>
    <property type="project" value="UniProtKB-KW"/>
</dbReference>
<dbReference type="OrthoDB" id="9759982at2"/>
<dbReference type="SUPFAM" id="SSF51905">
    <property type="entry name" value="FAD/NAD(P)-binding domain"/>
    <property type="match status" value="1"/>
</dbReference>
<evidence type="ECO:0000256" key="2">
    <source>
        <dbReference type="ARBA" id="ARBA00022723"/>
    </source>
</evidence>
<evidence type="ECO:0000256" key="4">
    <source>
        <dbReference type="ARBA" id="ARBA00023004"/>
    </source>
</evidence>
<dbReference type="HOGENOM" id="CLU_029694_0_0_9"/>
<protein>
    <submittedName>
        <fullName evidence="6">Glucose-inhibited division protein A</fullName>
    </submittedName>
</protein>
<dbReference type="RefSeq" id="WP_013843603.1">
    <property type="nucleotide sequence ID" value="NC_015589.1"/>
</dbReference>
<dbReference type="eggNOG" id="COG0644">
    <property type="taxonomic scope" value="Bacteria"/>
</dbReference>
<dbReference type="Pfam" id="PF12831">
    <property type="entry name" value="FAD_oxidored"/>
    <property type="match status" value="2"/>
</dbReference>
<keyword evidence="4" id="KW-0408">Iron</keyword>
<evidence type="ECO:0000256" key="1">
    <source>
        <dbReference type="ARBA" id="ARBA00022485"/>
    </source>
</evidence>
<keyword evidence="5" id="KW-0411">Iron-sulfur</keyword>
<dbReference type="EMBL" id="CP002780">
    <property type="protein sequence ID" value="AEG61857.1"/>
    <property type="molecule type" value="Genomic_DNA"/>
</dbReference>
<dbReference type="STRING" id="696281.Desru_3655"/>
<keyword evidence="2" id="KW-0479">Metal-binding</keyword>
<dbReference type="AlphaFoldDB" id="F6DNG6"/>
<dbReference type="PANTHER" id="PTHR43498:SF1">
    <property type="entry name" value="COB--COM HETERODISULFIDE REDUCTASE IRON-SULFUR SUBUNIT A"/>
    <property type="match status" value="1"/>
</dbReference>
<keyword evidence="7" id="KW-1185">Reference proteome</keyword>
<evidence type="ECO:0000313" key="6">
    <source>
        <dbReference type="EMBL" id="AEG61857.1"/>
    </source>
</evidence>
<reference evidence="6 7" key="2">
    <citation type="journal article" date="2012" name="Stand. Genomic Sci.">
        <title>Complete genome sequence of the sulfate-reducing firmicute Desulfotomaculum ruminis type strain (DL(T)).</title>
        <authorList>
            <person name="Spring S."/>
            <person name="Visser M."/>
            <person name="Lu M."/>
            <person name="Copeland A."/>
            <person name="Lapidus A."/>
            <person name="Lucas S."/>
            <person name="Cheng J.F."/>
            <person name="Han C."/>
            <person name="Tapia R."/>
            <person name="Goodwin L.A."/>
            <person name="Pitluck S."/>
            <person name="Ivanova N."/>
            <person name="Land M."/>
            <person name="Hauser L."/>
            <person name="Larimer F."/>
            <person name="Rohde M."/>
            <person name="Goker M."/>
            <person name="Detter J.C."/>
            <person name="Kyrpides N.C."/>
            <person name="Woyke T."/>
            <person name="Schaap P.J."/>
            <person name="Plugge C.M."/>
            <person name="Muyzer G."/>
            <person name="Kuever J."/>
            <person name="Pereira I.A."/>
            <person name="Parshina S.N."/>
            <person name="Bernier-Latmani R."/>
            <person name="Stams A.J."/>
            <person name="Klenk H.P."/>
        </authorList>
    </citation>
    <scope>NUCLEOTIDE SEQUENCE [LARGE SCALE GENOMIC DNA]</scope>
    <source>
        <strain evidence="7">ATCC 23193 / DSM 2154 / NCIB 8452 / DL</strain>
    </source>
</reference>
<dbReference type="InterPro" id="IPR036188">
    <property type="entry name" value="FAD/NAD-bd_sf"/>
</dbReference>
<dbReference type="GO" id="GO:0051539">
    <property type="term" value="F:4 iron, 4 sulfur cluster binding"/>
    <property type="evidence" value="ECO:0007669"/>
    <property type="project" value="UniProtKB-KW"/>
</dbReference>
<keyword evidence="3" id="KW-0560">Oxidoreductase</keyword>
<name>F6DNG6_DESRL</name>
<organism evidence="6 7">
    <name type="scientific">Desulforamulus ruminis (strain ATCC 23193 / DSM 2154 / NCIMB 8452 / DL)</name>
    <name type="common">Desulfotomaculum ruminis</name>
    <dbReference type="NCBI Taxonomy" id="696281"/>
    <lineage>
        <taxon>Bacteria</taxon>
        <taxon>Bacillati</taxon>
        <taxon>Bacillota</taxon>
        <taxon>Clostridia</taxon>
        <taxon>Eubacteriales</taxon>
        <taxon>Peptococcaceae</taxon>
        <taxon>Desulforamulus</taxon>
    </lineage>
</organism>
<dbReference type="Gene3D" id="3.50.50.60">
    <property type="entry name" value="FAD/NAD(P)-binding domain"/>
    <property type="match status" value="1"/>
</dbReference>
<gene>
    <name evidence="6" type="ordered locus">Desru_3655</name>
</gene>